<dbReference type="InterPro" id="IPR011922">
    <property type="entry name" value="Cell_div_FtsL"/>
</dbReference>
<comment type="similarity">
    <text evidence="7">Belongs to the FtsL family.</text>
</comment>
<dbReference type="KEGG" id="pmx:PERMA_0675"/>
<dbReference type="InterPro" id="IPR007060">
    <property type="entry name" value="FtsL/DivIC"/>
</dbReference>
<dbReference type="RefSeq" id="WP_012675996.1">
    <property type="nucleotide sequence ID" value="NC_012440.1"/>
</dbReference>
<comment type="subcellular location">
    <subcellularLocation>
        <location evidence="7">Cell membrane</location>
        <topology evidence="7">Single-pass type II membrane protein</topology>
    </subcellularLocation>
    <text evidence="7">Localizes to the division septum where it forms a ring structure.</text>
</comment>
<accession>C0QP67</accession>
<evidence type="ECO:0000256" key="2">
    <source>
        <dbReference type="ARBA" id="ARBA00022618"/>
    </source>
</evidence>
<keyword evidence="5 7" id="KW-0472">Membrane</keyword>
<dbReference type="HAMAP" id="MF_00910">
    <property type="entry name" value="FtsL"/>
    <property type="match status" value="1"/>
</dbReference>
<keyword evidence="10" id="KW-1185">Reference proteome</keyword>
<dbReference type="AlphaFoldDB" id="C0QP67"/>
<evidence type="ECO:0000256" key="1">
    <source>
        <dbReference type="ARBA" id="ARBA00022475"/>
    </source>
</evidence>
<keyword evidence="1 7" id="KW-1003">Cell membrane</keyword>
<dbReference type="Pfam" id="PF04977">
    <property type="entry name" value="DivIC"/>
    <property type="match status" value="1"/>
</dbReference>
<comment type="function">
    <text evidence="7">Essential cell division protein.</text>
</comment>
<dbReference type="NCBIfam" id="TIGR02209">
    <property type="entry name" value="ftsL_broad"/>
    <property type="match status" value="1"/>
</dbReference>
<feature type="transmembrane region" description="Helical" evidence="7">
    <location>
        <begin position="20"/>
        <end position="39"/>
    </location>
</feature>
<keyword evidence="2 7" id="KW-0132">Cell division</keyword>
<dbReference type="PaxDb" id="123214-PERMA_0675"/>
<dbReference type="GO" id="GO:0043093">
    <property type="term" value="P:FtsZ-dependent cytokinesis"/>
    <property type="evidence" value="ECO:0007669"/>
    <property type="project" value="UniProtKB-UniRule"/>
</dbReference>
<dbReference type="Proteomes" id="UP000001366">
    <property type="component" value="Chromosome"/>
</dbReference>
<sequence>MGRALGLELKKDLAVIKKYVKYWIIIISVTFGLVMYNSLYFKTERDITQLVNKKNYLEAKNLQLKKEITRLSSPERISDIAKKRLKMKAVDYSRVHFIDLN</sequence>
<evidence type="ECO:0000256" key="3">
    <source>
        <dbReference type="ARBA" id="ARBA00022692"/>
    </source>
</evidence>
<dbReference type="GO" id="GO:0032153">
    <property type="term" value="C:cell division site"/>
    <property type="evidence" value="ECO:0007669"/>
    <property type="project" value="UniProtKB-UniRule"/>
</dbReference>
<keyword evidence="6 7" id="KW-0131">Cell cycle</keyword>
<protein>
    <recommendedName>
        <fullName evidence="7 8">Cell division protein FtsL</fullName>
    </recommendedName>
</protein>
<evidence type="ECO:0000256" key="6">
    <source>
        <dbReference type="ARBA" id="ARBA00023306"/>
    </source>
</evidence>
<dbReference type="OrthoDB" id="14664at2"/>
<evidence type="ECO:0000256" key="5">
    <source>
        <dbReference type="ARBA" id="ARBA00023136"/>
    </source>
</evidence>
<dbReference type="EMBL" id="CP001230">
    <property type="protein sequence ID" value="ACO03757.1"/>
    <property type="molecule type" value="Genomic_DNA"/>
</dbReference>
<organism evidence="9 10">
    <name type="scientific">Persephonella marina (strain DSM 14350 / EX-H1)</name>
    <dbReference type="NCBI Taxonomy" id="123214"/>
    <lineage>
        <taxon>Bacteria</taxon>
        <taxon>Pseudomonadati</taxon>
        <taxon>Aquificota</taxon>
        <taxon>Aquificia</taxon>
        <taxon>Aquificales</taxon>
        <taxon>Hydrogenothermaceae</taxon>
        <taxon>Persephonella</taxon>
    </lineage>
</organism>
<dbReference type="STRING" id="123214.PERMA_0675"/>
<keyword evidence="4 7" id="KW-1133">Transmembrane helix</keyword>
<evidence type="ECO:0000256" key="8">
    <source>
        <dbReference type="NCBIfam" id="TIGR02209"/>
    </source>
</evidence>
<dbReference type="GO" id="GO:0005886">
    <property type="term" value="C:plasma membrane"/>
    <property type="evidence" value="ECO:0007669"/>
    <property type="project" value="UniProtKB-SubCell"/>
</dbReference>
<evidence type="ECO:0000313" key="10">
    <source>
        <dbReference type="Proteomes" id="UP000001366"/>
    </source>
</evidence>
<reference evidence="9 10" key="1">
    <citation type="journal article" date="2009" name="J. Bacteriol.">
        <title>Complete and draft genome sequences of six members of the Aquificales.</title>
        <authorList>
            <person name="Reysenbach A.L."/>
            <person name="Hamamura N."/>
            <person name="Podar M."/>
            <person name="Griffiths E."/>
            <person name="Ferreira S."/>
            <person name="Hochstein R."/>
            <person name="Heidelberg J."/>
            <person name="Johnson J."/>
            <person name="Mead D."/>
            <person name="Pohorille A."/>
            <person name="Sarmiento M."/>
            <person name="Schweighofer K."/>
            <person name="Seshadri R."/>
            <person name="Voytek M.A."/>
        </authorList>
    </citation>
    <scope>NUCLEOTIDE SEQUENCE [LARGE SCALE GENOMIC DNA]</scope>
    <source>
        <strain evidence="10">DSM 14350 / EX-H1</strain>
    </source>
</reference>
<evidence type="ECO:0000256" key="7">
    <source>
        <dbReference type="HAMAP-Rule" id="MF_00910"/>
    </source>
</evidence>
<proteinExistence type="inferred from homology"/>
<keyword evidence="3 7" id="KW-0812">Transmembrane</keyword>
<evidence type="ECO:0000256" key="4">
    <source>
        <dbReference type="ARBA" id="ARBA00022989"/>
    </source>
</evidence>
<evidence type="ECO:0000313" key="9">
    <source>
        <dbReference type="EMBL" id="ACO03757.1"/>
    </source>
</evidence>
<name>C0QP67_PERMH</name>
<dbReference type="HOGENOM" id="CLU_176358_0_0_0"/>
<gene>
    <name evidence="7 9" type="primary">ftsL</name>
    <name evidence="9" type="ordered locus">PERMA_0675</name>
</gene>